<reference evidence="1 2" key="1">
    <citation type="submission" date="2024-09" db="EMBL/GenBank/DDBJ databases">
        <title>Floridaenema gen nov. (Aerosakkonemataceae, Aerosakkonematales ord. nov., Cyanobacteria) from benthic tropical and subtropical fresh waters, with the description of four new species.</title>
        <authorList>
            <person name="Moretto J.A."/>
            <person name="Berthold D.E."/>
            <person name="Lefler F.W."/>
            <person name="Huang I.-S."/>
            <person name="Laughinghouse H. IV."/>
        </authorList>
    </citation>
    <scope>NUCLEOTIDE SEQUENCE [LARGE SCALE GENOMIC DNA]</scope>
    <source>
        <strain evidence="1 2">BLCC-F167</strain>
    </source>
</reference>
<accession>A0ABV4WIC8</accession>
<dbReference type="EMBL" id="JBHFNT010000072">
    <property type="protein sequence ID" value="MFB2834632.1"/>
    <property type="molecule type" value="Genomic_DNA"/>
</dbReference>
<name>A0ABV4WIC8_9CYAN</name>
<organism evidence="1 2">
    <name type="scientific">Floridaenema evergladense BLCC-F167</name>
    <dbReference type="NCBI Taxonomy" id="3153639"/>
    <lineage>
        <taxon>Bacteria</taxon>
        <taxon>Bacillati</taxon>
        <taxon>Cyanobacteriota</taxon>
        <taxon>Cyanophyceae</taxon>
        <taxon>Oscillatoriophycideae</taxon>
        <taxon>Aerosakkonematales</taxon>
        <taxon>Aerosakkonemataceae</taxon>
        <taxon>Floridanema</taxon>
        <taxon>Floridanema evergladense</taxon>
    </lineage>
</organism>
<protein>
    <submittedName>
        <fullName evidence="1">Uncharacterized protein</fullName>
    </submittedName>
</protein>
<proteinExistence type="predicted"/>
<dbReference type="RefSeq" id="WP_413277064.1">
    <property type="nucleotide sequence ID" value="NZ_JBHFNT010000072.1"/>
</dbReference>
<sequence>MSRQSLLPQLTVNSKQVLTQLNSGQVLKIDSRCRGGIILCKRHHAEFAGYGAAVGGSCDIDCNRVIPVGDVSLIYPESYQERQKAFTTRQRWFQFTQKAMESSVPLKRAYMILIMLEKYFGTESTNSIPDDIISQLIGVLPKTVSMARQYKANHSQSEPLNFPSLQTVTIS</sequence>
<comment type="caution">
    <text evidence="1">The sequence shown here is derived from an EMBL/GenBank/DDBJ whole genome shotgun (WGS) entry which is preliminary data.</text>
</comment>
<dbReference type="Proteomes" id="UP001576780">
    <property type="component" value="Unassembled WGS sequence"/>
</dbReference>
<evidence type="ECO:0000313" key="1">
    <source>
        <dbReference type="EMBL" id="MFB2834632.1"/>
    </source>
</evidence>
<keyword evidence="2" id="KW-1185">Reference proteome</keyword>
<evidence type="ECO:0000313" key="2">
    <source>
        <dbReference type="Proteomes" id="UP001576780"/>
    </source>
</evidence>
<gene>
    <name evidence="1" type="ORF">ACE1CA_08875</name>
</gene>